<evidence type="ECO:0000313" key="1">
    <source>
        <dbReference type="EnsemblMetazoa" id="AATE002902-PA.1"/>
    </source>
</evidence>
<proteinExistence type="predicted"/>
<protein>
    <submittedName>
        <fullName evidence="1">Uncharacterized protein</fullName>
    </submittedName>
</protein>
<organism evidence="1">
    <name type="scientific">Anopheles atroparvus</name>
    <name type="common">European mosquito</name>
    <dbReference type="NCBI Taxonomy" id="41427"/>
    <lineage>
        <taxon>Eukaryota</taxon>
        <taxon>Metazoa</taxon>
        <taxon>Ecdysozoa</taxon>
        <taxon>Arthropoda</taxon>
        <taxon>Hexapoda</taxon>
        <taxon>Insecta</taxon>
        <taxon>Pterygota</taxon>
        <taxon>Neoptera</taxon>
        <taxon>Endopterygota</taxon>
        <taxon>Diptera</taxon>
        <taxon>Nematocera</taxon>
        <taxon>Culicoidea</taxon>
        <taxon>Culicidae</taxon>
        <taxon>Anophelinae</taxon>
        <taxon>Anopheles</taxon>
    </lineage>
</organism>
<accession>A0A182IPA9</accession>
<dbReference type="EnsemblMetazoa" id="AATE002902-RA">
    <property type="protein sequence ID" value="AATE002902-PA.1"/>
    <property type="gene ID" value="AATE002902"/>
</dbReference>
<name>A0A182IPA9_ANOAO</name>
<reference evidence="1" key="1">
    <citation type="submission" date="2022-08" db="UniProtKB">
        <authorList>
            <consortium name="EnsemblMetazoa"/>
        </authorList>
    </citation>
    <scope>IDENTIFICATION</scope>
    <source>
        <strain evidence="1">EBRO</strain>
    </source>
</reference>
<dbReference type="VEuPathDB" id="VectorBase:AATE002902"/>
<dbReference type="AlphaFoldDB" id="A0A182IPA9"/>
<sequence length="118" mass="13058">MKYDEKRHLLTPSGIRAVGGRVRIAATAAGRLVVVVLVMLVMVRLVPFRGGVLRGKRSDDSTEIVSDHCVPQMKYGYNPNGRDADGLPDGKKKLLAGTEMDAHRYLDHMDRLSTALER</sequence>